<dbReference type="Proteomes" id="UP000887013">
    <property type="component" value="Unassembled WGS sequence"/>
</dbReference>
<name>A0A8X6QNA3_NEPPI</name>
<organism evidence="2 3">
    <name type="scientific">Nephila pilipes</name>
    <name type="common">Giant wood spider</name>
    <name type="synonym">Nephila maculata</name>
    <dbReference type="NCBI Taxonomy" id="299642"/>
    <lineage>
        <taxon>Eukaryota</taxon>
        <taxon>Metazoa</taxon>
        <taxon>Ecdysozoa</taxon>
        <taxon>Arthropoda</taxon>
        <taxon>Chelicerata</taxon>
        <taxon>Arachnida</taxon>
        <taxon>Araneae</taxon>
        <taxon>Araneomorphae</taxon>
        <taxon>Entelegynae</taxon>
        <taxon>Araneoidea</taxon>
        <taxon>Nephilidae</taxon>
        <taxon>Nephila</taxon>
    </lineage>
</organism>
<gene>
    <name evidence="2" type="ORF">NPIL_610631</name>
</gene>
<keyword evidence="1" id="KW-1133">Transmembrane helix</keyword>
<comment type="caution">
    <text evidence="2">The sequence shown here is derived from an EMBL/GenBank/DDBJ whole genome shotgun (WGS) entry which is preliminary data.</text>
</comment>
<keyword evidence="1" id="KW-0472">Membrane</keyword>
<dbReference type="AlphaFoldDB" id="A0A8X6QNA3"/>
<evidence type="ECO:0000313" key="3">
    <source>
        <dbReference type="Proteomes" id="UP000887013"/>
    </source>
</evidence>
<keyword evidence="3" id="KW-1185">Reference proteome</keyword>
<evidence type="ECO:0000313" key="2">
    <source>
        <dbReference type="EMBL" id="GFU35933.1"/>
    </source>
</evidence>
<dbReference type="EMBL" id="BMAW01083863">
    <property type="protein sequence ID" value="GFU35933.1"/>
    <property type="molecule type" value="Genomic_DNA"/>
</dbReference>
<dbReference type="OrthoDB" id="6466984at2759"/>
<protein>
    <submittedName>
        <fullName evidence="2">Uncharacterized protein</fullName>
    </submittedName>
</protein>
<reference evidence="2" key="1">
    <citation type="submission" date="2020-08" db="EMBL/GenBank/DDBJ databases">
        <title>Multicomponent nature underlies the extraordinary mechanical properties of spider dragline silk.</title>
        <authorList>
            <person name="Kono N."/>
            <person name="Nakamura H."/>
            <person name="Mori M."/>
            <person name="Yoshida Y."/>
            <person name="Ohtoshi R."/>
            <person name="Malay A.D."/>
            <person name="Moran D.A.P."/>
            <person name="Tomita M."/>
            <person name="Numata K."/>
            <person name="Arakawa K."/>
        </authorList>
    </citation>
    <scope>NUCLEOTIDE SEQUENCE</scope>
</reference>
<evidence type="ECO:0000256" key="1">
    <source>
        <dbReference type="SAM" id="Phobius"/>
    </source>
</evidence>
<keyword evidence="1" id="KW-0812">Transmembrane</keyword>
<feature type="transmembrane region" description="Helical" evidence="1">
    <location>
        <begin position="39"/>
        <end position="56"/>
    </location>
</feature>
<accession>A0A8X6QNA3</accession>
<sequence length="92" mass="10784">METRVENRFDPETVKLEKVSQGLLRNSERNLKKSDYRMGFIYNNLFIVKCFFIFGLRKVDTGMAHLIQTTSVPVLIYELPPSSRTSRVERNL</sequence>
<proteinExistence type="predicted"/>